<keyword evidence="1" id="KW-0472">Membrane</keyword>
<keyword evidence="1" id="KW-1133">Transmembrane helix</keyword>
<evidence type="ECO:0000313" key="3">
    <source>
        <dbReference type="Proteomes" id="UP000243507"/>
    </source>
</evidence>
<dbReference type="EMBL" id="NTJD01000003">
    <property type="protein sequence ID" value="PCD77157.1"/>
    <property type="molecule type" value="Genomic_DNA"/>
</dbReference>
<keyword evidence="1" id="KW-0812">Transmembrane</keyword>
<protein>
    <submittedName>
        <fullName evidence="2">Uncharacterized protein</fullName>
    </submittedName>
</protein>
<accession>A0A2A4CRQ5</accession>
<evidence type="ECO:0000256" key="1">
    <source>
        <dbReference type="SAM" id="Phobius"/>
    </source>
</evidence>
<dbReference type="RefSeq" id="WP_096431842.1">
    <property type="nucleotide sequence ID" value="NZ_NTJD01000003.1"/>
</dbReference>
<name>A0A2A4CRQ5_9RHOB</name>
<gene>
    <name evidence="2" type="ORF">CLN94_05140</name>
</gene>
<keyword evidence="3" id="KW-1185">Reference proteome</keyword>
<dbReference type="AlphaFoldDB" id="A0A2A4CRQ5"/>
<organism evidence="2 3">
    <name type="scientific">Pseudothioclava arenosa</name>
    <dbReference type="NCBI Taxonomy" id="1795308"/>
    <lineage>
        <taxon>Bacteria</taxon>
        <taxon>Pseudomonadati</taxon>
        <taxon>Pseudomonadota</taxon>
        <taxon>Alphaproteobacteria</taxon>
        <taxon>Rhodobacterales</taxon>
        <taxon>Paracoccaceae</taxon>
        <taxon>Pseudothioclava</taxon>
    </lineage>
</organism>
<comment type="caution">
    <text evidence="2">The sequence shown here is derived from an EMBL/GenBank/DDBJ whole genome shotgun (WGS) entry which is preliminary data.</text>
</comment>
<reference evidence="2 3" key="1">
    <citation type="submission" date="2017-09" db="EMBL/GenBank/DDBJ databases">
        <title>A multilocus sequence analysis scheme for characterization of bacteria in the genus Thioclava.</title>
        <authorList>
            <person name="Liu Y."/>
            <person name="Shao Z."/>
        </authorList>
    </citation>
    <scope>NUCLEOTIDE SEQUENCE [LARGE SCALE GENOMIC DNA]</scope>
    <source>
        <strain evidence="2 3">CAU 1312</strain>
    </source>
</reference>
<proteinExistence type="predicted"/>
<evidence type="ECO:0000313" key="2">
    <source>
        <dbReference type="EMBL" id="PCD77157.1"/>
    </source>
</evidence>
<feature type="transmembrane region" description="Helical" evidence="1">
    <location>
        <begin position="12"/>
        <end position="34"/>
    </location>
</feature>
<sequence length="144" mass="15310">MQKVEVRAEGDFPAWLLWGGGAVLVALVAGLFFLTWKSQFAAPPGYLFGTPSLGAEAGYCLAVAQDVSPGGAPSGSYFDEAAQFWLGRLKGYDAPMGEEIAAGRAKLGADLGIFDGPDRVWLRDAMEVCSRRALNYGAKFRSLG</sequence>
<dbReference type="OrthoDB" id="7856773at2"/>
<dbReference type="Proteomes" id="UP000243507">
    <property type="component" value="Unassembled WGS sequence"/>
</dbReference>